<dbReference type="InterPro" id="IPR003439">
    <property type="entry name" value="ABC_transporter-like_ATP-bd"/>
</dbReference>
<keyword evidence="3 5" id="KW-0067">ATP-binding</keyword>
<feature type="domain" description="ABC transporter" evidence="4">
    <location>
        <begin position="4"/>
        <end position="218"/>
    </location>
</feature>
<dbReference type="PANTHER" id="PTHR42939:SF1">
    <property type="entry name" value="ABC TRANSPORTER ATP-BINDING PROTEIN ALBC-RELATED"/>
    <property type="match status" value="1"/>
</dbReference>
<keyword evidence="6" id="KW-1185">Reference proteome</keyword>
<protein>
    <submittedName>
        <fullName evidence="5">ABC transporter ATP-binding protein</fullName>
    </submittedName>
</protein>
<evidence type="ECO:0000256" key="1">
    <source>
        <dbReference type="ARBA" id="ARBA00022448"/>
    </source>
</evidence>
<sequence>MSDLRAHGVHKTWRGGPTVLEGASLDVPAGTSTLLTGRNGAGKTTLLRILAGLIGADAGEVRYGDLDPERSATDYRRRMAYLGVVSAGLYPRLKVRHHLDLWARLAYLSAAEQDARTAEMVEAFALRELLDRRPDRMSMGQRQRLRLAGTFLHGPELVLLDEPANSLDDVGLELLRTMVARTRASGGVLVWAQPFGEGAHGIDFDAHWVLEGGKLVPA</sequence>
<dbReference type="InterPro" id="IPR051782">
    <property type="entry name" value="ABC_Transporter_VariousFunc"/>
</dbReference>
<proteinExistence type="predicted"/>
<keyword evidence="1" id="KW-0813">Transport</keyword>
<dbReference type="PROSITE" id="PS50893">
    <property type="entry name" value="ABC_TRANSPORTER_2"/>
    <property type="match status" value="1"/>
</dbReference>
<evidence type="ECO:0000313" key="6">
    <source>
        <dbReference type="Proteomes" id="UP001147700"/>
    </source>
</evidence>
<gene>
    <name evidence="5" type="ORF">OJ962_19335</name>
</gene>
<dbReference type="Pfam" id="PF00005">
    <property type="entry name" value="ABC_tran"/>
    <property type="match status" value="1"/>
</dbReference>
<dbReference type="EMBL" id="JAPCID010000028">
    <property type="protein sequence ID" value="MDA0139663.1"/>
    <property type="molecule type" value="Genomic_DNA"/>
</dbReference>
<dbReference type="Proteomes" id="UP001147700">
    <property type="component" value="Unassembled WGS sequence"/>
</dbReference>
<dbReference type="InterPro" id="IPR003593">
    <property type="entry name" value="AAA+_ATPase"/>
</dbReference>
<evidence type="ECO:0000256" key="2">
    <source>
        <dbReference type="ARBA" id="ARBA00022741"/>
    </source>
</evidence>
<accession>A0ABT4RML1</accession>
<dbReference type="PANTHER" id="PTHR42939">
    <property type="entry name" value="ABC TRANSPORTER ATP-BINDING PROTEIN ALBC-RELATED"/>
    <property type="match status" value="1"/>
</dbReference>
<reference evidence="5" key="1">
    <citation type="submission" date="2022-10" db="EMBL/GenBank/DDBJ databases">
        <title>The WGS of Solirubrobacter sp. CPCC 204708.</title>
        <authorList>
            <person name="Jiang Z."/>
        </authorList>
    </citation>
    <scope>NUCLEOTIDE SEQUENCE</scope>
    <source>
        <strain evidence="5">CPCC 204708</strain>
    </source>
</reference>
<evidence type="ECO:0000259" key="4">
    <source>
        <dbReference type="PROSITE" id="PS50893"/>
    </source>
</evidence>
<comment type="caution">
    <text evidence="5">The sequence shown here is derived from an EMBL/GenBank/DDBJ whole genome shotgun (WGS) entry which is preliminary data.</text>
</comment>
<organism evidence="5 6">
    <name type="scientific">Solirubrobacter deserti</name>
    <dbReference type="NCBI Taxonomy" id="2282478"/>
    <lineage>
        <taxon>Bacteria</taxon>
        <taxon>Bacillati</taxon>
        <taxon>Actinomycetota</taxon>
        <taxon>Thermoleophilia</taxon>
        <taxon>Solirubrobacterales</taxon>
        <taxon>Solirubrobacteraceae</taxon>
        <taxon>Solirubrobacter</taxon>
    </lineage>
</organism>
<keyword evidence="2" id="KW-0547">Nucleotide-binding</keyword>
<dbReference type="RefSeq" id="WP_202955606.1">
    <property type="nucleotide sequence ID" value="NZ_JAPCID010000028.1"/>
</dbReference>
<dbReference type="SMART" id="SM00382">
    <property type="entry name" value="AAA"/>
    <property type="match status" value="1"/>
</dbReference>
<evidence type="ECO:0000256" key="3">
    <source>
        <dbReference type="ARBA" id="ARBA00022840"/>
    </source>
</evidence>
<dbReference type="SUPFAM" id="SSF52540">
    <property type="entry name" value="P-loop containing nucleoside triphosphate hydrolases"/>
    <property type="match status" value="1"/>
</dbReference>
<dbReference type="InterPro" id="IPR027417">
    <property type="entry name" value="P-loop_NTPase"/>
</dbReference>
<dbReference type="GO" id="GO:0005524">
    <property type="term" value="F:ATP binding"/>
    <property type="evidence" value="ECO:0007669"/>
    <property type="project" value="UniProtKB-KW"/>
</dbReference>
<evidence type="ECO:0000313" key="5">
    <source>
        <dbReference type="EMBL" id="MDA0139663.1"/>
    </source>
</evidence>
<name>A0ABT4RML1_9ACTN</name>
<dbReference type="Gene3D" id="3.40.50.300">
    <property type="entry name" value="P-loop containing nucleotide triphosphate hydrolases"/>
    <property type="match status" value="1"/>
</dbReference>